<dbReference type="EMBL" id="AHGT01000007">
    <property type="protein sequence ID" value="ESU38948.1"/>
    <property type="molecule type" value="Genomic_DNA"/>
</dbReference>
<dbReference type="VEuPathDB" id="GiardiaDB:GL50803_005908"/>
<name>V6TIY3_GIAIN</name>
<sequence length="308" mass="34822">MSAIKHYTALQKSILRALAEQVCATITPQQSVEQLTENPVMLHGYVSKIRINWLDIAQRLGQARASVYHWYNETHLRHISGVKMSSEDKDLVKAAISSAIDSGDIYEKGFYMRIRNMFAEKYSRQEIMMQYNNLLRSKEIRKILHSKRIDFTEVRSKAWREQKHLKTVPSVTTEPYKESVSFGNAPAVHVCLPSSQSNVRAPATPAISLSVDAAHALCEAPQYFYVPPMTTVRCMSASSLARNGGWGFRVPSAPIVFNIPDSSWMPIQSTIPQWSAQYLPNMAWIRSATDADAKNDSRDDFIRPANRA</sequence>
<dbReference type="Proteomes" id="UP000018320">
    <property type="component" value="Unassembled WGS sequence"/>
</dbReference>
<comment type="caution">
    <text evidence="1">The sequence shown here is derived from an EMBL/GenBank/DDBJ whole genome shotgun (WGS) entry which is preliminary data.</text>
</comment>
<dbReference type="VEuPathDB" id="GiardiaDB:QR46_1810"/>
<evidence type="ECO:0000313" key="2">
    <source>
        <dbReference type="Proteomes" id="UP000018320"/>
    </source>
</evidence>
<dbReference type="AlphaFoldDB" id="V6TIY3"/>
<protein>
    <submittedName>
        <fullName evidence="1">Uncharacterized protein</fullName>
    </submittedName>
</protein>
<reference evidence="1 2" key="2">
    <citation type="journal article" date="2013" name="Genome Biol. Evol.">
        <title>Genome sequencing of Giardia lamblia genotypes A2 and B isolates (DH and GS) and comparative analysis with the genomes of genotypes A1 and E (WB and Pig).</title>
        <authorList>
            <person name="Adam R.D."/>
            <person name="Dahlstrom E.W."/>
            <person name="Martens C.A."/>
            <person name="Bruno D.P."/>
            <person name="Barbian K.D."/>
            <person name="Ricklefs S.M."/>
            <person name="Hernandez M.M."/>
            <person name="Narla N.P."/>
            <person name="Patel R.B."/>
            <person name="Porcella S.F."/>
            <person name="Nash T.E."/>
        </authorList>
    </citation>
    <scope>NUCLEOTIDE SEQUENCE [LARGE SCALE GENOMIC DNA]</scope>
    <source>
        <strain evidence="1 2">DH</strain>
    </source>
</reference>
<accession>V6TIY3</accession>
<evidence type="ECO:0000313" key="1">
    <source>
        <dbReference type="EMBL" id="ESU38948.1"/>
    </source>
</evidence>
<organism evidence="1 2">
    <name type="scientific">Giardia intestinalis</name>
    <name type="common">Giardia lamblia</name>
    <dbReference type="NCBI Taxonomy" id="5741"/>
    <lineage>
        <taxon>Eukaryota</taxon>
        <taxon>Metamonada</taxon>
        <taxon>Diplomonadida</taxon>
        <taxon>Hexamitidae</taxon>
        <taxon>Giardiinae</taxon>
        <taxon>Giardia</taxon>
    </lineage>
</organism>
<reference evidence="2" key="1">
    <citation type="submission" date="2012-02" db="EMBL/GenBank/DDBJ databases">
        <title>Genome sequencing of Giardia lamblia Genotypes A2 and B isolates (DH and GS) and comparative analysis with the genomes of Genotypes A1 and E (WB and Pig).</title>
        <authorList>
            <person name="Adam R."/>
            <person name="Dahlstrom E."/>
            <person name="Martens C."/>
            <person name="Bruno D."/>
            <person name="Barbian K."/>
            <person name="Porcella S.F."/>
            <person name="Nash T."/>
        </authorList>
    </citation>
    <scope>NUCLEOTIDE SEQUENCE</scope>
    <source>
        <strain evidence="2">DH</strain>
    </source>
</reference>
<dbReference type="VEuPathDB" id="GiardiaDB:DHA2_152317"/>
<dbReference type="VEuPathDB" id="GiardiaDB:GL50581_3932"/>
<gene>
    <name evidence="1" type="ORF">DHA2_152317</name>
</gene>
<proteinExistence type="predicted"/>